<reference evidence="2" key="1">
    <citation type="journal article" date="2021" name="Microorganisms">
        <title>Phylogenomic Reconstruction and Metabolic Potential of the Genus Aminobacter.</title>
        <authorList>
            <person name="Artuso I."/>
            <person name="Turrini P."/>
            <person name="Pirolo M."/>
            <person name="Lugli G.A."/>
            <person name="Ventura M."/>
            <person name="Visca P."/>
        </authorList>
    </citation>
    <scope>NUCLEOTIDE SEQUENCE</scope>
    <source>
        <strain evidence="2">LMG 26462</strain>
    </source>
</reference>
<protein>
    <submittedName>
        <fullName evidence="2">Uncharacterized protein</fullName>
    </submittedName>
</protein>
<dbReference type="RefSeq" id="WP_214390989.1">
    <property type="nucleotide sequence ID" value="NZ_JAFLWW010000004.1"/>
</dbReference>
<keyword evidence="3" id="KW-1185">Reference proteome</keyword>
<keyword evidence="1" id="KW-0812">Transmembrane</keyword>
<evidence type="ECO:0000313" key="3">
    <source>
        <dbReference type="Proteomes" id="UP001138921"/>
    </source>
</evidence>
<accession>A0A9X1D6T8</accession>
<keyword evidence="1" id="KW-1133">Transmembrane helix</keyword>
<dbReference type="EMBL" id="JAFLWW010000004">
    <property type="protein sequence ID" value="MBT1157038.1"/>
    <property type="molecule type" value="Genomic_DNA"/>
</dbReference>
<proteinExistence type="predicted"/>
<feature type="transmembrane region" description="Helical" evidence="1">
    <location>
        <begin position="12"/>
        <end position="30"/>
    </location>
</feature>
<keyword evidence="1" id="KW-0472">Membrane</keyword>
<gene>
    <name evidence="2" type="ORF">J1C56_15680</name>
</gene>
<evidence type="ECO:0000256" key="1">
    <source>
        <dbReference type="SAM" id="Phobius"/>
    </source>
</evidence>
<reference evidence="2" key="2">
    <citation type="submission" date="2021-03" db="EMBL/GenBank/DDBJ databases">
        <authorList>
            <person name="Artuso I."/>
            <person name="Turrini P."/>
            <person name="Pirolo M."/>
            <person name="Lugli G.A."/>
            <person name="Ventura M."/>
            <person name="Visca P."/>
        </authorList>
    </citation>
    <scope>NUCLEOTIDE SEQUENCE</scope>
    <source>
        <strain evidence="2">LMG 26462</strain>
    </source>
</reference>
<dbReference type="AlphaFoldDB" id="A0A9X1D6T8"/>
<comment type="caution">
    <text evidence="2">The sequence shown here is derived from an EMBL/GenBank/DDBJ whole genome shotgun (WGS) entry which is preliminary data.</text>
</comment>
<organism evidence="2 3">
    <name type="scientific">Aminobacter anthyllidis</name>
    <dbReference type="NCBI Taxonomy" id="1035067"/>
    <lineage>
        <taxon>Bacteria</taxon>
        <taxon>Pseudomonadati</taxon>
        <taxon>Pseudomonadota</taxon>
        <taxon>Alphaproteobacteria</taxon>
        <taxon>Hyphomicrobiales</taxon>
        <taxon>Phyllobacteriaceae</taxon>
        <taxon>Aminobacter</taxon>
    </lineage>
</organism>
<evidence type="ECO:0000313" key="2">
    <source>
        <dbReference type="EMBL" id="MBT1157038.1"/>
    </source>
</evidence>
<name>A0A9X1D6T8_9HYPH</name>
<dbReference type="Proteomes" id="UP001138921">
    <property type="component" value="Unassembled WGS sequence"/>
</dbReference>
<sequence>MIARWTAACSRIAGWLSAAGVVLAILFAAYTKGRQDAAATQTEHRLETIKKARKIEDEVDRLEPAGVDTRLREWMRF</sequence>